<gene>
    <name evidence="13" type="primary">WBGene00095327</name>
</gene>
<name>A0A8R1YAJ5_PRIPA</name>
<dbReference type="FunFam" id="3.40.50.2000:FF:000038">
    <property type="entry name" value="UDP-GlucuronosylTransferase"/>
    <property type="match status" value="1"/>
</dbReference>
<feature type="transmembrane region" description="Helical" evidence="12">
    <location>
        <begin position="313"/>
        <end position="335"/>
    </location>
</feature>
<keyword evidence="7" id="KW-0732">Signal</keyword>
<dbReference type="PANTHER" id="PTHR48043:SF23">
    <property type="entry name" value="UDP-GLUCURONOSYLTRANSFERASE"/>
    <property type="match status" value="1"/>
</dbReference>
<protein>
    <recommendedName>
        <fullName evidence="3">glucuronosyltransferase</fullName>
        <ecNumber evidence="3">2.4.1.17</ecNumber>
    </recommendedName>
</protein>
<keyword evidence="11" id="KW-0175">Coiled coil</keyword>
<keyword evidence="4" id="KW-0328">Glycosyltransferase</keyword>
<evidence type="ECO:0000313" key="13">
    <source>
        <dbReference type="EnsemblMetazoa" id="PPA05773.1"/>
    </source>
</evidence>
<feature type="transmembrane region" description="Helical" evidence="12">
    <location>
        <begin position="347"/>
        <end position="368"/>
    </location>
</feature>
<keyword evidence="6 12" id="KW-0812">Transmembrane</keyword>
<evidence type="ECO:0000256" key="7">
    <source>
        <dbReference type="ARBA" id="ARBA00022729"/>
    </source>
</evidence>
<comment type="subcellular location">
    <subcellularLocation>
        <location evidence="1">Membrane</location>
        <topology evidence="1">Single-pass membrane protein</topology>
    </subcellularLocation>
</comment>
<feature type="transmembrane region" description="Helical" evidence="12">
    <location>
        <begin position="206"/>
        <end position="224"/>
    </location>
</feature>
<dbReference type="AlphaFoldDB" id="A0A8R1YAJ5"/>
<dbReference type="GO" id="GO:0016020">
    <property type="term" value="C:membrane"/>
    <property type="evidence" value="ECO:0007669"/>
    <property type="project" value="UniProtKB-SubCell"/>
</dbReference>
<evidence type="ECO:0000256" key="6">
    <source>
        <dbReference type="ARBA" id="ARBA00022692"/>
    </source>
</evidence>
<evidence type="ECO:0000256" key="1">
    <source>
        <dbReference type="ARBA" id="ARBA00004167"/>
    </source>
</evidence>
<dbReference type="Proteomes" id="UP000005239">
    <property type="component" value="Unassembled WGS sequence"/>
</dbReference>
<dbReference type="InterPro" id="IPR036259">
    <property type="entry name" value="MFS_trans_sf"/>
</dbReference>
<reference evidence="13" key="2">
    <citation type="submission" date="2022-06" db="UniProtKB">
        <authorList>
            <consortium name="EnsemblMetazoa"/>
        </authorList>
    </citation>
    <scope>IDENTIFICATION</scope>
    <source>
        <strain evidence="13">PS312</strain>
    </source>
</reference>
<keyword evidence="5" id="KW-0808">Transferase</keyword>
<evidence type="ECO:0000256" key="2">
    <source>
        <dbReference type="ARBA" id="ARBA00009995"/>
    </source>
</evidence>
<feature type="transmembrane region" description="Helical" evidence="12">
    <location>
        <begin position="177"/>
        <end position="200"/>
    </location>
</feature>
<keyword evidence="8 12" id="KW-1133">Transmembrane helix</keyword>
<dbReference type="EnsemblMetazoa" id="PPA05773.1">
    <property type="protein sequence ID" value="PPA05773.1"/>
    <property type="gene ID" value="WBGene00095327"/>
</dbReference>
<dbReference type="CDD" id="cd03784">
    <property type="entry name" value="GT1_Gtf-like"/>
    <property type="match status" value="1"/>
</dbReference>
<dbReference type="EC" id="2.4.1.17" evidence="3"/>
<keyword evidence="14" id="KW-1185">Reference proteome</keyword>
<feature type="transmembrane region" description="Helical" evidence="12">
    <location>
        <begin position="1036"/>
        <end position="1058"/>
    </location>
</feature>
<evidence type="ECO:0000256" key="3">
    <source>
        <dbReference type="ARBA" id="ARBA00012544"/>
    </source>
</evidence>
<comment type="similarity">
    <text evidence="2">Belongs to the UDP-glycosyltransferase family.</text>
</comment>
<evidence type="ECO:0000256" key="12">
    <source>
        <dbReference type="SAM" id="Phobius"/>
    </source>
</evidence>
<dbReference type="Gene3D" id="3.40.50.2000">
    <property type="entry name" value="Glycogen Phosphorylase B"/>
    <property type="match status" value="1"/>
</dbReference>
<dbReference type="InterPro" id="IPR050271">
    <property type="entry name" value="UDP-glycosyltransferase"/>
</dbReference>
<dbReference type="Gene3D" id="1.20.1250.20">
    <property type="entry name" value="MFS general substrate transporter like domains"/>
    <property type="match status" value="1"/>
</dbReference>
<evidence type="ECO:0000256" key="10">
    <source>
        <dbReference type="ARBA" id="ARBA00047475"/>
    </source>
</evidence>
<comment type="catalytic activity">
    <reaction evidence="10">
        <text>glucuronate acceptor + UDP-alpha-D-glucuronate = acceptor beta-D-glucuronoside + UDP + H(+)</text>
        <dbReference type="Rhea" id="RHEA:21032"/>
        <dbReference type="ChEBI" id="CHEBI:15378"/>
        <dbReference type="ChEBI" id="CHEBI:58052"/>
        <dbReference type="ChEBI" id="CHEBI:58223"/>
        <dbReference type="ChEBI" id="CHEBI:132367"/>
        <dbReference type="ChEBI" id="CHEBI:132368"/>
        <dbReference type="EC" id="2.4.1.17"/>
    </reaction>
</comment>
<dbReference type="PANTHER" id="PTHR48043">
    <property type="entry name" value="EG:EG0003.4 PROTEIN-RELATED"/>
    <property type="match status" value="1"/>
</dbReference>
<organism evidence="13 14">
    <name type="scientific">Pristionchus pacificus</name>
    <name type="common">Parasitic nematode worm</name>
    <dbReference type="NCBI Taxonomy" id="54126"/>
    <lineage>
        <taxon>Eukaryota</taxon>
        <taxon>Metazoa</taxon>
        <taxon>Ecdysozoa</taxon>
        <taxon>Nematoda</taxon>
        <taxon>Chromadorea</taxon>
        <taxon>Rhabditida</taxon>
        <taxon>Rhabditina</taxon>
        <taxon>Diplogasteromorpha</taxon>
        <taxon>Diplogasteroidea</taxon>
        <taxon>Neodiplogasteridae</taxon>
        <taxon>Pristionchus</taxon>
    </lineage>
</organism>
<evidence type="ECO:0000256" key="4">
    <source>
        <dbReference type="ARBA" id="ARBA00022676"/>
    </source>
</evidence>
<dbReference type="GO" id="GO:0008194">
    <property type="term" value="F:UDP-glycosyltransferase activity"/>
    <property type="evidence" value="ECO:0000318"/>
    <property type="project" value="GO_Central"/>
</dbReference>
<feature type="transmembrane region" description="Helical" evidence="12">
    <location>
        <begin position="46"/>
        <end position="70"/>
    </location>
</feature>
<dbReference type="SUPFAM" id="SSF103473">
    <property type="entry name" value="MFS general substrate transporter"/>
    <property type="match status" value="1"/>
</dbReference>
<keyword evidence="9 12" id="KW-0472">Membrane</keyword>
<evidence type="ECO:0000256" key="8">
    <source>
        <dbReference type="ARBA" id="ARBA00022989"/>
    </source>
</evidence>
<evidence type="ECO:0000256" key="11">
    <source>
        <dbReference type="SAM" id="Coils"/>
    </source>
</evidence>
<dbReference type="Pfam" id="PF00201">
    <property type="entry name" value="UDPGT"/>
    <property type="match status" value="1"/>
</dbReference>
<accession>A0A8R1YAJ5</accession>
<feature type="transmembrane region" description="Helical" evidence="12">
    <location>
        <begin position="418"/>
        <end position="439"/>
    </location>
</feature>
<feature type="coiled-coil region" evidence="11">
    <location>
        <begin position="447"/>
        <end position="474"/>
    </location>
</feature>
<proteinExistence type="inferred from homology"/>
<feature type="transmembrane region" description="Helical" evidence="12">
    <location>
        <begin position="90"/>
        <end position="113"/>
    </location>
</feature>
<feature type="transmembrane region" description="Helical" evidence="12">
    <location>
        <begin position="271"/>
        <end position="293"/>
    </location>
</feature>
<reference evidence="14" key="1">
    <citation type="journal article" date="2008" name="Nat. Genet.">
        <title>The Pristionchus pacificus genome provides a unique perspective on nematode lifestyle and parasitism.</title>
        <authorList>
            <person name="Dieterich C."/>
            <person name="Clifton S.W."/>
            <person name="Schuster L.N."/>
            <person name="Chinwalla A."/>
            <person name="Delehaunty K."/>
            <person name="Dinkelacker I."/>
            <person name="Fulton L."/>
            <person name="Fulton R."/>
            <person name="Godfrey J."/>
            <person name="Minx P."/>
            <person name="Mitreva M."/>
            <person name="Roeseler W."/>
            <person name="Tian H."/>
            <person name="Witte H."/>
            <person name="Yang S.P."/>
            <person name="Wilson R.K."/>
            <person name="Sommer R.J."/>
        </authorList>
    </citation>
    <scope>NUCLEOTIDE SEQUENCE [LARGE SCALE GENOMIC DNA]</scope>
    <source>
        <strain evidence="14">PS312</strain>
    </source>
</reference>
<evidence type="ECO:0000313" key="14">
    <source>
        <dbReference type="Proteomes" id="UP000005239"/>
    </source>
</evidence>
<feature type="transmembrane region" description="Helical" evidence="12">
    <location>
        <begin position="122"/>
        <end position="139"/>
    </location>
</feature>
<dbReference type="InterPro" id="IPR002213">
    <property type="entry name" value="UDP_glucos_trans"/>
</dbReference>
<dbReference type="SUPFAM" id="SSF53756">
    <property type="entry name" value="UDP-Glycosyltransferase/glycogen phosphorylase"/>
    <property type="match status" value="1"/>
</dbReference>
<dbReference type="GO" id="GO:0015020">
    <property type="term" value="F:glucuronosyltransferase activity"/>
    <property type="evidence" value="ECO:0007669"/>
    <property type="project" value="UniProtKB-EC"/>
</dbReference>
<sequence>MGWPLCILRENAEDMIQTEREEQESEECTFLISSTKERSESIIESVVKNVFIAIFLTVIILLAALDSYGIDGVVPLIQEHFNINGAETAMIQTTTSVVRTVTFALMCIFGGVFERSYFFGKLYMTAVAFWIIMSLLSIVLGSASFMIFVVIRSLAASGYAVFHVLNRSLGVALMCMTAFDIVSGFTISAIFSSFIISGSYPWQAGLIPWPLIALIPLAGIACLIEKDSNHQISLKNAILTDSFKMFSNCFIDRCLVFEWLRFLASVNDFDITALNSIVALAGNFIGMPFVLWIAQSWHYGTGFCLGRSNAKAYPIVVMVGCFLNFIMIILDMITIKKSFIVRMIPMFISAVSASPETCLFPLMTMMVLPKNSRAAALSLGRFIGGIVSIPSAQIIGFISDKIRGDSTHETDRFHSYQLAMISFSVVLFVSVFCYGVAVLCFERDCKETEDEENNENLEEEADECTSLIGSTKERSESIIKTKQSKYTYQFTIGTSSVYKRKVDWPKKINQFKAEIKKIEEIIEKISKRITLPFSHSNFELFTTFALCQFSIRPVLITQRRAYKSQKWELQSFAMQVARVIVVLQWLVLIHSYKILVFRPRHSQSINNFLGNIADTLVDAGHNVTTIIPIINPLLRDGTFKSNKIYIEMTDEVRKMTESINFHEQNIYDFDDYDIYGALSFGDYFCKWISAQCKGVLDEPGLMDRLIEEKYDVMFVENFETCGVALSHLIKPRSLITSSSSFPLAYEYDEFGMGSALSYNPSWMISHLNVNSIIIRFWNLYAEVIFLLTWYESRNQITQIFQERYGANYPSITPLIDYATPTLNRIHYIGGIGTREPKQLDEELDRLFTLRKKTVLMSFGSVTMANRIPLEVKHNIVKTFARFPDVTFLWKYEKPDNEFAKSALTSTPNLHMLSWTPQNDLLADDRLTAFITHSGMASTMETALRGKPGLFVPMMGDQFRNAGMMEKKWTGKIFRQAQLAVKDLLENESYRENAKRMAAMMKKKPFSAKETMIKYVEFADEFGPSPSLRPSSYDMTWIAYYNADILLAAIVILLFFTFVTFKMSRCLLNAVIPVLKRKLD</sequence>
<evidence type="ECO:0000256" key="5">
    <source>
        <dbReference type="ARBA" id="ARBA00022679"/>
    </source>
</evidence>
<feature type="transmembrane region" description="Helical" evidence="12">
    <location>
        <begin position="374"/>
        <end position="398"/>
    </location>
</feature>
<evidence type="ECO:0000256" key="9">
    <source>
        <dbReference type="ARBA" id="ARBA00023136"/>
    </source>
</evidence>